<dbReference type="AlphaFoldDB" id="A0A5C6GNP5"/>
<name>A0A5C6GNP5_METRR</name>
<evidence type="ECO:0000313" key="2">
    <source>
        <dbReference type="EMBL" id="TWU78456.1"/>
    </source>
</evidence>
<dbReference type="Proteomes" id="UP000317257">
    <property type="component" value="Unassembled WGS sequence"/>
</dbReference>
<evidence type="ECO:0000313" key="3">
    <source>
        <dbReference type="Proteomes" id="UP000317257"/>
    </source>
</evidence>
<sequence length="52" mass="5634">MGLLASDDGGHAGHHVSIYWLHGTGIASQKSQITDGRSVKWQPLREMMTSGK</sequence>
<accession>A0A5C6GNP5</accession>
<reference evidence="3" key="1">
    <citation type="submission" date="2018-12" db="EMBL/GenBank/DDBJ databases">
        <title>The complete genome of Metarhizium rileyi, a key fungal pathogen of Lepidoptera.</title>
        <authorList>
            <person name="Binneck E."/>
            <person name="Lastra C.C.L."/>
            <person name="Sosa-Gomez D.R."/>
        </authorList>
    </citation>
    <scope>NUCLEOTIDE SEQUENCE [LARGE SCALE GENOMIC DNA]</scope>
    <source>
        <strain evidence="3">Cep018-CH2</strain>
    </source>
</reference>
<dbReference type="EMBL" id="SBHS01000002">
    <property type="protein sequence ID" value="TWU78456.1"/>
    <property type="molecule type" value="Genomic_DNA"/>
</dbReference>
<feature type="region of interest" description="Disordered" evidence="1">
    <location>
        <begin position="29"/>
        <end position="52"/>
    </location>
</feature>
<organism evidence="2 3">
    <name type="scientific">Metarhizium rileyi (strain RCEF 4871)</name>
    <name type="common">Nomuraea rileyi</name>
    <dbReference type="NCBI Taxonomy" id="1649241"/>
    <lineage>
        <taxon>Eukaryota</taxon>
        <taxon>Fungi</taxon>
        <taxon>Dikarya</taxon>
        <taxon>Ascomycota</taxon>
        <taxon>Pezizomycotina</taxon>
        <taxon>Sordariomycetes</taxon>
        <taxon>Hypocreomycetidae</taxon>
        <taxon>Hypocreales</taxon>
        <taxon>Clavicipitaceae</taxon>
        <taxon>Metarhizium</taxon>
    </lineage>
</organism>
<gene>
    <name evidence="2" type="ORF">ED733_008895</name>
</gene>
<proteinExistence type="predicted"/>
<evidence type="ECO:0000256" key="1">
    <source>
        <dbReference type="SAM" id="MobiDB-lite"/>
    </source>
</evidence>
<protein>
    <submittedName>
        <fullName evidence="2">Uncharacterized protein</fullName>
    </submittedName>
</protein>
<comment type="caution">
    <text evidence="2">The sequence shown here is derived from an EMBL/GenBank/DDBJ whole genome shotgun (WGS) entry which is preliminary data.</text>
</comment>